<dbReference type="InterPro" id="IPR043128">
    <property type="entry name" value="Rev_trsase/Diguanyl_cyclase"/>
</dbReference>
<sequence>TAEDSQHLFAFTWKGQQLTWTCLPQGFTGSPTIFSHLLKDDLKDIILPGGSILVQYVDGLLL</sequence>
<dbReference type="Gene3D" id="3.30.70.270">
    <property type="match status" value="1"/>
</dbReference>
<dbReference type="Gene3D" id="3.10.10.10">
    <property type="entry name" value="HIV Type 1 Reverse Transcriptase, subunit A, domain 1"/>
    <property type="match status" value="1"/>
</dbReference>
<dbReference type="PANTHER" id="PTHR33064">
    <property type="entry name" value="POL PROTEIN"/>
    <property type="match status" value="1"/>
</dbReference>
<dbReference type="PROSITE" id="PS50878">
    <property type="entry name" value="RT_POL"/>
    <property type="match status" value="1"/>
</dbReference>
<dbReference type="EC" id="3.1.26.4" evidence="2"/>
<dbReference type="InterPro" id="IPR051320">
    <property type="entry name" value="Viral_Replic_Matur_Polypro"/>
</dbReference>
<dbReference type="SUPFAM" id="SSF56672">
    <property type="entry name" value="DNA/RNA polymerases"/>
    <property type="match status" value="1"/>
</dbReference>
<proteinExistence type="inferred from homology"/>
<feature type="non-terminal residue" evidence="4">
    <location>
        <position position="62"/>
    </location>
</feature>
<dbReference type="GO" id="GO:0004523">
    <property type="term" value="F:RNA-DNA hybrid ribonuclease activity"/>
    <property type="evidence" value="ECO:0007669"/>
    <property type="project" value="UniProtKB-EC"/>
</dbReference>
<protein>
    <recommendedName>
        <fullName evidence="2">ribonuclease H</fullName>
        <ecNumber evidence="2">3.1.26.4</ecNumber>
    </recommendedName>
</protein>
<feature type="non-terminal residue" evidence="4">
    <location>
        <position position="1"/>
    </location>
</feature>
<evidence type="ECO:0000256" key="1">
    <source>
        <dbReference type="ARBA" id="ARBA00010879"/>
    </source>
</evidence>
<dbReference type="PANTHER" id="PTHR33064:SF37">
    <property type="entry name" value="RIBONUCLEASE H"/>
    <property type="match status" value="1"/>
</dbReference>
<dbReference type="Proteomes" id="UP000785099">
    <property type="component" value="Unassembled WGS sequence"/>
</dbReference>
<dbReference type="EMBL" id="VUKU01012359">
    <property type="protein sequence ID" value="KAF1435876.1"/>
    <property type="molecule type" value="Genomic_DNA"/>
</dbReference>
<feature type="domain" description="Reverse transcriptase" evidence="3">
    <location>
        <begin position="1"/>
        <end position="62"/>
    </location>
</feature>
<evidence type="ECO:0000313" key="4">
    <source>
        <dbReference type="EMBL" id="KAF1435876.1"/>
    </source>
</evidence>
<reference evidence="4 5" key="1">
    <citation type="journal article" date="2019" name="Gigascience">
        <title>High-coverage genomes to elucidate the evolution of penguins.</title>
        <authorList>
            <person name="Pan H."/>
            <person name="Cole T.L."/>
            <person name="Bi X."/>
            <person name="Fang M."/>
            <person name="Zhou C."/>
            <person name="Yang Z."/>
            <person name="Ksepka D.T."/>
            <person name="Hart T."/>
            <person name="Bouzat J.L."/>
            <person name="Argilla L.S."/>
            <person name="Bertelsen M.F."/>
            <person name="Boersma P.D."/>
            <person name="Bost C.A."/>
            <person name="Cherel Y."/>
            <person name="Dann P."/>
            <person name="Fiddaman S.R."/>
            <person name="Howard P."/>
            <person name="Labuschagne K."/>
            <person name="Mattern T."/>
            <person name="Miller G."/>
            <person name="Parker P."/>
            <person name="Phillips R.A."/>
            <person name="Quillfeldt P."/>
            <person name="Ryan P.G."/>
            <person name="Taylor H."/>
            <person name="Thompson D.R."/>
            <person name="Young M.J."/>
            <person name="Ellegaard M.R."/>
            <person name="Gilbert M.T.P."/>
            <person name="Sinding M.S."/>
            <person name="Pacheco G."/>
            <person name="Shepherd L.D."/>
            <person name="Tennyson A.J.D."/>
            <person name="Grosser S."/>
            <person name="Kay E."/>
            <person name="Nupen L.J."/>
            <person name="Ellenberg U."/>
            <person name="Houston D.M."/>
            <person name="Reeve A.H."/>
            <person name="Johnson K."/>
            <person name="Masello J.F."/>
            <person name="Stracke T."/>
            <person name="McKinlay B."/>
            <person name="Borboroglu P.G."/>
            <person name="Zhang D.X."/>
            <person name="Zhang G."/>
        </authorList>
    </citation>
    <scope>NUCLEOTIDE SEQUENCE [LARGE SCALE GENOMIC DNA]</scope>
    <source>
        <strain evidence="4">GAPE 212</strain>
    </source>
</reference>
<gene>
    <name evidence="4" type="ORF">FQV24_0000634</name>
</gene>
<comment type="similarity">
    <text evidence="1">Belongs to the beta type-B retroviral polymerase family. HERV class-II K(HML-2) pol subfamily.</text>
</comment>
<accession>A0A8J4IFW6</accession>
<keyword evidence="5" id="KW-1185">Reference proteome</keyword>
<name>A0A8J4IFW6_SPHME</name>
<dbReference type="InterPro" id="IPR043502">
    <property type="entry name" value="DNA/RNA_pol_sf"/>
</dbReference>
<dbReference type="AlphaFoldDB" id="A0A8J4IFW6"/>
<evidence type="ECO:0000256" key="2">
    <source>
        <dbReference type="ARBA" id="ARBA00012180"/>
    </source>
</evidence>
<evidence type="ECO:0000313" key="5">
    <source>
        <dbReference type="Proteomes" id="UP000785099"/>
    </source>
</evidence>
<organism evidence="4 5">
    <name type="scientific">Spheniscus mendiculus</name>
    <name type="common">Galapagos penguin</name>
    <dbReference type="NCBI Taxonomy" id="156760"/>
    <lineage>
        <taxon>Eukaryota</taxon>
        <taxon>Metazoa</taxon>
        <taxon>Chordata</taxon>
        <taxon>Craniata</taxon>
        <taxon>Vertebrata</taxon>
        <taxon>Euteleostomi</taxon>
        <taxon>Archelosauria</taxon>
        <taxon>Archosauria</taxon>
        <taxon>Dinosauria</taxon>
        <taxon>Saurischia</taxon>
        <taxon>Theropoda</taxon>
        <taxon>Coelurosauria</taxon>
        <taxon>Aves</taxon>
        <taxon>Neognathae</taxon>
        <taxon>Neoaves</taxon>
        <taxon>Aequornithes</taxon>
        <taxon>Sphenisciformes</taxon>
        <taxon>Spheniscidae</taxon>
        <taxon>Spheniscus</taxon>
    </lineage>
</organism>
<evidence type="ECO:0000259" key="3">
    <source>
        <dbReference type="PROSITE" id="PS50878"/>
    </source>
</evidence>
<dbReference type="InterPro" id="IPR000477">
    <property type="entry name" value="RT_dom"/>
</dbReference>
<comment type="caution">
    <text evidence="4">The sequence shown here is derived from an EMBL/GenBank/DDBJ whole genome shotgun (WGS) entry which is preliminary data.</text>
</comment>